<keyword evidence="2" id="KW-1185">Reference proteome</keyword>
<sequence>METVINVQDVVKTYGEKTVLDHIGFRIPAGETVAVVGPNGTGKTTLLEILMTLRKVDSGSVSILGKNANEQKVVDEIRGRIGVMLQEGGMYSYIKLKEALDLFASFYSVGQDKIGQLVEYFELQPYLNTKYEKLSGGWKQRFLLAIAFLHDPDLVFLDEPTTGLDPKATQLVWEKIRGGVQKTKTILLSTHSMEEVDKFCDRVIVLNKGKIAANDTPAAIKEKLKVDFFSDAYFRLVEGDDRR</sequence>
<protein>
    <submittedName>
        <fullName evidence="1">ABC-2 type transport system ATP-binding protein</fullName>
    </submittedName>
</protein>
<dbReference type="EMBL" id="FWXZ01000007">
    <property type="protein sequence ID" value="SMC82857.1"/>
    <property type="molecule type" value="Genomic_DNA"/>
</dbReference>
<dbReference type="Proteomes" id="UP000192328">
    <property type="component" value="Unassembled WGS sequence"/>
</dbReference>
<reference evidence="1" key="1">
    <citation type="submission" date="2017-04" db="EMBL/GenBank/DDBJ databases">
        <authorList>
            <person name="Varghese N."/>
            <person name="Submissions S."/>
        </authorList>
    </citation>
    <scope>NUCLEOTIDE SEQUENCE</scope>
    <source>
        <strain evidence="1">WTE2008</strain>
    </source>
</reference>
<evidence type="ECO:0000313" key="2">
    <source>
        <dbReference type="Proteomes" id="UP000192328"/>
    </source>
</evidence>
<gene>
    <name evidence="1" type="ORF">SAMN06297397_2736</name>
</gene>
<name>A0AC61PPR5_9FIRM</name>
<accession>A0AC61PPR5</accession>
<organism evidence="1 2">
    <name type="scientific">Aristaeella lactis</name>
    <dbReference type="NCBI Taxonomy" id="3046383"/>
    <lineage>
        <taxon>Bacteria</taxon>
        <taxon>Bacillati</taxon>
        <taxon>Bacillota</taxon>
        <taxon>Clostridia</taxon>
        <taxon>Eubacteriales</taxon>
        <taxon>Aristaeellaceae</taxon>
        <taxon>Aristaeella</taxon>
    </lineage>
</organism>
<comment type="caution">
    <text evidence="1">The sequence shown here is derived from an EMBL/GenBank/DDBJ whole genome shotgun (WGS) entry which is preliminary data.</text>
</comment>
<keyword evidence="1" id="KW-0067">ATP-binding</keyword>
<evidence type="ECO:0000313" key="1">
    <source>
        <dbReference type="EMBL" id="SMC82857.1"/>
    </source>
</evidence>
<proteinExistence type="predicted"/>
<keyword evidence="1" id="KW-0547">Nucleotide-binding</keyword>